<dbReference type="AlphaFoldDB" id="A0A1J4JBT5"/>
<evidence type="ECO:0008006" key="8">
    <source>
        <dbReference type="Google" id="ProtNLM"/>
    </source>
</evidence>
<dbReference type="GeneID" id="94847147"/>
<gene>
    <name evidence="6" type="ORF">TRFO_39093</name>
</gene>
<evidence type="ECO:0000313" key="6">
    <source>
        <dbReference type="EMBL" id="OHS94716.1"/>
    </source>
</evidence>
<evidence type="ECO:0000256" key="1">
    <source>
        <dbReference type="ARBA" id="ARBA00004496"/>
    </source>
</evidence>
<comment type="caution">
    <text evidence="6">The sequence shown here is derived from an EMBL/GenBank/DDBJ whole genome shotgun (WGS) entry which is preliminary data.</text>
</comment>
<evidence type="ECO:0000313" key="7">
    <source>
        <dbReference type="Proteomes" id="UP000179807"/>
    </source>
</evidence>
<evidence type="ECO:0000256" key="5">
    <source>
        <dbReference type="ARBA" id="ARBA00022927"/>
    </source>
</evidence>
<keyword evidence="3" id="KW-0963">Cytoplasm</keyword>
<dbReference type="Gene3D" id="1.25.10.10">
    <property type="entry name" value="Leucine-rich Repeat Variant"/>
    <property type="match status" value="3"/>
</dbReference>
<dbReference type="SUPFAM" id="SSF48371">
    <property type="entry name" value="ARM repeat"/>
    <property type="match status" value="2"/>
</dbReference>
<protein>
    <recommendedName>
        <fullName evidence="8">Importin N-terminal domain-containing protein</fullName>
    </recommendedName>
</protein>
<dbReference type="EMBL" id="MLAK01001295">
    <property type="protein sequence ID" value="OHS94716.1"/>
    <property type="molecule type" value="Genomic_DNA"/>
</dbReference>
<evidence type="ECO:0000256" key="2">
    <source>
        <dbReference type="ARBA" id="ARBA00022448"/>
    </source>
</evidence>
<accession>A0A1J4JBT5</accession>
<dbReference type="RefSeq" id="XP_068347853.1">
    <property type="nucleotide sequence ID" value="XM_068512443.1"/>
</dbReference>
<dbReference type="GO" id="GO:0006606">
    <property type="term" value="P:protein import into nucleus"/>
    <property type="evidence" value="ECO:0007669"/>
    <property type="project" value="InterPro"/>
</dbReference>
<dbReference type="Proteomes" id="UP000179807">
    <property type="component" value="Unassembled WGS sequence"/>
</dbReference>
<dbReference type="GO" id="GO:0005737">
    <property type="term" value="C:cytoplasm"/>
    <property type="evidence" value="ECO:0007669"/>
    <property type="project" value="UniProtKB-SubCell"/>
</dbReference>
<sequence length="987" mass="112201">MSVESAQGFYQLIRVILYTQSNDERHHAVEQMQIQLQNPTSIFSMFLLLQQTQEQSIRQYAILFIQKLLPTIIPTLTPESVEQIKNLFMQLVTNESDFLLRRNICEAIAVFAQNFWPDVFNFANQLLSNPILYTTGLYLWQLMCNNLTDEQKNEAVPFLIENARNTMLSNDPEARKIGMQLMSCVLWLSYDYSHLIDIIVNTFHTSLHNAFYVHKEIEEARILVNIVSEILTISKFDNYLGDFSQWAIQTTADTNLPPQFRTIAFTVIDEIENTSYIMRYLLDETDFNVVKQYLDVFINLSLLILQNDRNPDVYEFFDRFLRNASATFEGDIVFDYILGICLSLMQNANVINRQLSLFLLTSIADTQLTAFSVHINNVMHFILDWSENDDEEDFFLQCRLLNELSENIPNSITPFVDAISVILLKKVAHPMALETLDIVLEASKRPPRDLSGFIQTLINLLSNASSSQAEKVISCIGSSISNFSVPVEGIYQALCPVLNSALQNDDLKIVCLRSFGRLAAICPHSIQADIEKHVMLIGSSMQSPILPIKTEAIRCLQVIATNEIISLLPFCQALVTPLIAILQQHPIRPMKYDNDQTEIELQEAIMTCIATLIKYVPTHLPPLAVEFLNLLRNCVSHNCLPYSTVCEAISISAEGYKYLGNTEILDLLIPLVQLLSKVDLDNVISIHKAISAIIKSYGGDFVQIETIRQEIFNGIGGNFPNYLCYELSSSIDIHLLDPVFECLDRLIGALGQNSAALFSEIYQNLQSYLANQNKIYCGYPLEIYAHLCFLEPELQDLYGMTIDRCVLYLNENNNRELQVLITKAMRYLLYANKEGIESYQQTLIDFCEAIINSDLEHETLRNSTISLWCSLVMEFGLNPAPNILQIVINSLPPKFDSDDLPFTSVFSVFAAKKWPELAAQKMPFVAATLLSSDEYFISETSEGVIAILASSLIQFPQDQLGQFVQFNQGRQIRLMANLQRFKPMEQE</sequence>
<keyword evidence="7" id="KW-1185">Reference proteome</keyword>
<keyword evidence="2" id="KW-0813">Transport</keyword>
<dbReference type="InterPro" id="IPR016024">
    <property type="entry name" value="ARM-type_fold"/>
</dbReference>
<keyword evidence="4" id="KW-0677">Repeat</keyword>
<dbReference type="InterPro" id="IPR011989">
    <property type="entry name" value="ARM-like"/>
</dbReference>
<keyword evidence="5" id="KW-0653">Protein transport</keyword>
<dbReference type="VEuPathDB" id="TrichDB:TRFO_39093"/>
<comment type="subcellular location">
    <subcellularLocation>
        <location evidence="1">Cytoplasm</location>
    </subcellularLocation>
</comment>
<name>A0A1J4JBT5_9EUKA</name>
<organism evidence="6 7">
    <name type="scientific">Tritrichomonas foetus</name>
    <dbReference type="NCBI Taxonomy" id="1144522"/>
    <lineage>
        <taxon>Eukaryota</taxon>
        <taxon>Metamonada</taxon>
        <taxon>Parabasalia</taxon>
        <taxon>Tritrichomonadida</taxon>
        <taxon>Tritrichomonadidae</taxon>
        <taxon>Tritrichomonas</taxon>
    </lineage>
</organism>
<evidence type="ECO:0000256" key="4">
    <source>
        <dbReference type="ARBA" id="ARBA00022737"/>
    </source>
</evidence>
<evidence type="ECO:0000256" key="3">
    <source>
        <dbReference type="ARBA" id="ARBA00022490"/>
    </source>
</evidence>
<dbReference type="InterPro" id="IPR040122">
    <property type="entry name" value="Importin_beta"/>
</dbReference>
<proteinExistence type="predicted"/>
<dbReference type="PANTHER" id="PTHR10527">
    <property type="entry name" value="IMPORTIN BETA"/>
    <property type="match status" value="1"/>
</dbReference>
<reference evidence="6" key="1">
    <citation type="submission" date="2016-10" db="EMBL/GenBank/DDBJ databases">
        <authorList>
            <person name="Benchimol M."/>
            <person name="Almeida L.G."/>
            <person name="Vasconcelos A.T."/>
            <person name="Perreira-Neves A."/>
            <person name="Rosa I.A."/>
            <person name="Tasca T."/>
            <person name="Bogo M.R."/>
            <person name="de Souza W."/>
        </authorList>
    </citation>
    <scope>NUCLEOTIDE SEQUENCE [LARGE SCALE GENOMIC DNA]</scope>
    <source>
        <strain evidence="6">K</strain>
    </source>
</reference>